<evidence type="ECO:0000256" key="10">
    <source>
        <dbReference type="ARBA" id="ARBA00023180"/>
    </source>
</evidence>
<evidence type="ECO:0000256" key="12">
    <source>
        <dbReference type="ARBA" id="ARBA00048679"/>
    </source>
</evidence>
<dbReference type="AlphaFoldDB" id="A0ABD1WDT7"/>
<evidence type="ECO:0000256" key="8">
    <source>
        <dbReference type="ARBA" id="ARBA00022840"/>
    </source>
</evidence>
<keyword evidence="15" id="KW-0472">Membrane</keyword>
<dbReference type="InterPro" id="IPR000858">
    <property type="entry name" value="S_locus_glycoprot_dom"/>
</dbReference>
<feature type="domain" description="Protein kinase" evidence="17">
    <location>
        <begin position="511"/>
        <end position="797"/>
    </location>
</feature>
<dbReference type="SUPFAM" id="SSF56112">
    <property type="entry name" value="Protein kinase-like (PK-like)"/>
    <property type="match status" value="1"/>
</dbReference>
<dbReference type="Gene3D" id="3.30.200.20">
    <property type="entry name" value="Phosphorylase Kinase, domain 1"/>
    <property type="match status" value="1"/>
</dbReference>
<evidence type="ECO:0000256" key="6">
    <source>
        <dbReference type="ARBA" id="ARBA00022741"/>
    </source>
</evidence>
<dbReference type="SUPFAM" id="SSF51110">
    <property type="entry name" value="alpha-D-mannose-specific plant lectins"/>
    <property type="match status" value="1"/>
</dbReference>
<dbReference type="PROSITE" id="PS00108">
    <property type="entry name" value="PROTEIN_KINASE_ST"/>
    <property type="match status" value="1"/>
</dbReference>
<proteinExistence type="inferred from homology"/>
<evidence type="ECO:0000259" key="17">
    <source>
        <dbReference type="PROSITE" id="PS50011"/>
    </source>
</evidence>
<dbReference type="InterPro" id="IPR003609">
    <property type="entry name" value="Pan_app"/>
</dbReference>
<dbReference type="Pfam" id="PF07714">
    <property type="entry name" value="PK_Tyr_Ser-Thr"/>
    <property type="match status" value="1"/>
</dbReference>
<comment type="similarity">
    <text evidence="13">Belongs to the protein kinase superfamily. Ser/Thr protein kinase family.</text>
</comment>
<dbReference type="FunFam" id="1.10.510.10:FF:000060">
    <property type="entry name" value="G-type lectin S-receptor-like serine/threonine-protein kinase"/>
    <property type="match status" value="1"/>
</dbReference>
<dbReference type="InterPro" id="IPR024171">
    <property type="entry name" value="SRK-like_kinase"/>
</dbReference>
<comment type="catalytic activity">
    <reaction evidence="11 13">
        <text>L-threonyl-[protein] + ATP = O-phospho-L-threonyl-[protein] + ADP + H(+)</text>
        <dbReference type="Rhea" id="RHEA:46608"/>
        <dbReference type="Rhea" id="RHEA-COMP:11060"/>
        <dbReference type="Rhea" id="RHEA-COMP:11605"/>
        <dbReference type="ChEBI" id="CHEBI:15378"/>
        <dbReference type="ChEBI" id="CHEBI:30013"/>
        <dbReference type="ChEBI" id="CHEBI:30616"/>
        <dbReference type="ChEBI" id="CHEBI:61977"/>
        <dbReference type="ChEBI" id="CHEBI:456216"/>
        <dbReference type="EC" id="2.7.11.1"/>
    </reaction>
</comment>
<feature type="chain" id="PRO_5044749373" description="Receptor-like serine/threonine-protein kinase" evidence="16">
    <location>
        <begin position="29"/>
        <end position="829"/>
    </location>
</feature>
<protein>
    <recommendedName>
        <fullName evidence="13">Receptor-like serine/threonine-protein kinase</fullName>
        <ecNumber evidence="13">2.7.11.1</ecNumber>
    </recommendedName>
</protein>
<evidence type="ECO:0000256" key="2">
    <source>
        <dbReference type="ARBA" id="ARBA00022475"/>
    </source>
</evidence>
<evidence type="ECO:0000256" key="15">
    <source>
        <dbReference type="SAM" id="Phobius"/>
    </source>
</evidence>
<dbReference type="Proteomes" id="UP001604277">
    <property type="component" value="Unassembled WGS sequence"/>
</dbReference>
<accession>A0ABD1WDT7</accession>
<comment type="subcellular location">
    <subcellularLocation>
        <location evidence="1">Cell membrane</location>
        <topology evidence="1">Single-pass type I membrane protein</topology>
    </subcellularLocation>
</comment>
<evidence type="ECO:0000259" key="19">
    <source>
        <dbReference type="PROSITE" id="PS50948"/>
    </source>
</evidence>
<evidence type="ECO:0000256" key="14">
    <source>
        <dbReference type="SAM" id="MobiDB-lite"/>
    </source>
</evidence>
<keyword evidence="3 13" id="KW-0723">Serine/threonine-protein kinase</keyword>
<dbReference type="GO" id="GO:0005524">
    <property type="term" value="F:ATP binding"/>
    <property type="evidence" value="ECO:0007669"/>
    <property type="project" value="UniProtKB-KW"/>
</dbReference>
<name>A0ABD1WDT7_9LAMI</name>
<evidence type="ECO:0000256" key="3">
    <source>
        <dbReference type="ARBA" id="ARBA00022527"/>
    </source>
</evidence>
<dbReference type="EC" id="2.7.11.1" evidence="13"/>
<feature type="transmembrane region" description="Helical" evidence="15">
    <location>
        <begin position="443"/>
        <end position="467"/>
    </location>
</feature>
<dbReference type="EMBL" id="JBFOLJ010000003">
    <property type="protein sequence ID" value="KAL2547845.1"/>
    <property type="molecule type" value="Genomic_DNA"/>
</dbReference>
<reference evidence="21" key="1">
    <citation type="submission" date="2024-07" db="EMBL/GenBank/DDBJ databases">
        <title>Two chromosome-level genome assemblies of Korean endemic species Abeliophyllum distichum and Forsythia ovata (Oleaceae).</title>
        <authorList>
            <person name="Jang H."/>
        </authorList>
    </citation>
    <scope>NUCLEOTIDE SEQUENCE [LARGE SCALE GENOMIC DNA]</scope>
</reference>
<dbReference type="SMART" id="SM00108">
    <property type="entry name" value="B_lectin"/>
    <property type="match status" value="1"/>
</dbReference>
<dbReference type="InterPro" id="IPR008271">
    <property type="entry name" value="Ser/Thr_kinase_AS"/>
</dbReference>
<keyword evidence="5 16" id="KW-0732">Signal</keyword>
<comment type="catalytic activity">
    <reaction evidence="12 13">
        <text>L-seryl-[protein] + ATP = O-phospho-L-seryl-[protein] + ADP + H(+)</text>
        <dbReference type="Rhea" id="RHEA:17989"/>
        <dbReference type="Rhea" id="RHEA-COMP:9863"/>
        <dbReference type="Rhea" id="RHEA-COMP:11604"/>
        <dbReference type="ChEBI" id="CHEBI:15378"/>
        <dbReference type="ChEBI" id="CHEBI:29999"/>
        <dbReference type="ChEBI" id="CHEBI:30616"/>
        <dbReference type="ChEBI" id="CHEBI:83421"/>
        <dbReference type="ChEBI" id="CHEBI:456216"/>
        <dbReference type="EC" id="2.7.11.1"/>
    </reaction>
</comment>
<gene>
    <name evidence="20" type="ORF">Fot_09375</name>
</gene>
<keyword evidence="8 13" id="KW-0067">ATP-binding</keyword>
<dbReference type="InterPro" id="IPR011009">
    <property type="entry name" value="Kinase-like_dom_sf"/>
</dbReference>
<dbReference type="InterPro" id="IPR001245">
    <property type="entry name" value="Ser-Thr/Tyr_kinase_cat_dom"/>
</dbReference>
<keyword evidence="6 13" id="KW-0547">Nucleotide-binding</keyword>
<evidence type="ECO:0000259" key="18">
    <source>
        <dbReference type="PROSITE" id="PS50927"/>
    </source>
</evidence>
<feature type="compositionally biased region" description="Low complexity" evidence="14">
    <location>
        <begin position="805"/>
        <end position="820"/>
    </location>
</feature>
<keyword evidence="7 13" id="KW-0418">Kinase</keyword>
<evidence type="ECO:0000256" key="13">
    <source>
        <dbReference type="PIRNR" id="PIRNR000641"/>
    </source>
</evidence>
<dbReference type="PANTHER" id="PTHR27002">
    <property type="entry name" value="RECEPTOR-LIKE SERINE/THREONINE-PROTEIN KINASE SD1-8"/>
    <property type="match status" value="1"/>
</dbReference>
<evidence type="ECO:0000313" key="21">
    <source>
        <dbReference type="Proteomes" id="UP001604277"/>
    </source>
</evidence>
<keyword evidence="4 13" id="KW-0808">Transferase</keyword>
<dbReference type="Pfam" id="PF01453">
    <property type="entry name" value="B_lectin"/>
    <property type="match status" value="1"/>
</dbReference>
<evidence type="ECO:0000256" key="11">
    <source>
        <dbReference type="ARBA" id="ARBA00047899"/>
    </source>
</evidence>
<comment type="caution">
    <text evidence="20">The sequence shown here is derived from an EMBL/GenBank/DDBJ whole genome shotgun (WGS) entry which is preliminary data.</text>
</comment>
<evidence type="ECO:0000256" key="9">
    <source>
        <dbReference type="ARBA" id="ARBA00023157"/>
    </source>
</evidence>
<dbReference type="PROSITE" id="PS50948">
    <property type="entry name" value="PAN"/>
    <property type="match status" value="1"/>
</dbReference>
<keyword evidence="15" id="KW-0812">Transmembrane</keyword>
<dbReference type="PANTHER" id="PTHR27002:SF1110">
    <property type="entry name" value="RECEPTOR-LIKE SERINE_THREONINE-PROTEIN KINASE"/>
    <property type="match status" value="1"/>
</dbReference>
<keyword evidence="2" id="KW-1003">Cell membrane</keyword>
<dbReference type="PIRSF" id="PIRSF000641">
    <property type="entry name" value="SRK"/>
    <property type="match status" value="1"/>
</dbReference>
<dbReference type="Pfam" id="PF00954">
    <property type="entry name" value="S_locus_glycop"/>
    <property type="match status" value="1"/>
</dbReference>
<dbReference type="Gene3D" id="2.90.10.10">
    <property type="entry name" value="Bulb-type lectin domain"/>
    <property type="match status" value="1"/>
</dbReference>
<keyword evidence="9" id="KW-1015">Disulfide bond</keyword>
<dbReference type="Pfam" id="PF08276">
    <property type="entry name" value="PAN_2"/>
    <property type="match status" value="1"/>
</dbReference>
<dbReference type="PROSITE" id="PS50927">
    <property type="entry name" value="BULB_LECTIN"/>
    <property type="match status" value="1"/>
</dbReference>
<dbReference type="SMART" id="SM00220">
    <property type="entry name" value="S_TKc"/>
    <property type="match status" value="1"/>
</dbReference>
<evidence type="ECO:0000256" key="4">
    <source>
        <dbReference type="ARBA" id="ARBA00022679"/>
    </source>
</evidence>
<dbReference type="Gene3D" id="1.10.510.10">
    <property type="entry name" value="Transferase(Phosphotransferase) domain 1"/>
    <property type="match status" value="1"/>
</dbReference>
<evidence type="ECO:0000256" key="16">
    <source>
        <dbReference type="SAM" id="SignalP"/>
    </source>
</evidence>
<feature type="domain" description="Bulb-type lectin" evidence="18">
    <location>
        <begin position="29"/>
        <end position="151"/>
    </location>
</feature>
<keyword evidence="21" id="KW-1185">Reference proteome</keyword>
<dbReference type="FunFam" id="2.90.10.10:FF:000002">
    <property type="entry name" value="Serine/threonine-protein kinase"/>
    <property type="match status" value="1"/>
</dbReference>
<dbReference type="InterPro" id="IPR036426">
    <property type="entry name" value="Bulb-type_lectin_dom_sf"/>
</dbReference>
<organism evidence="20 21">
    <name type="scientific">Forsythia ovata</name>
    <dbReference type="NCBI Taxonomy" id="205694"/>
    <lineage>
        <taxon>Eukaryota</taxon>
        <taxon>Viridiplantae</taxon>
        <taxon>Streptophyta</taxon>
        <taxon>Embryophyta</taxon>
        <taxon>Tracheophyta</taxon>
        <taxon>Spermatophyta</taxon>
        <taxon>Magnoliopsida</taxon>
        <taxon>eudicotyledons</taxon>
        <taxon>Gunneridae</taxon>
        <taxon>Pentapetalae</taxon>
        <taxon>asterids</taxon>
        <taxon>lamiids</taxon>
        <taxon>Lamiales</taxon>
        <taxon>Oleaceae</taxon>
        <taxon>Forsythieae</taxon>
        <taxon>Forsythia</taxon>
    </lineage>
</organism>
<dbReference type="PROSITE" id="PS50011">
    <property type="entry name" value="PROTEIN_KINASE_DOM"/>
    <property type="match status" value="1"/>
</dbReference>
<keyword evidence="15" id="KW-1133">Transmembrane helix</keyword>
<dbReference type="FunFam" id="3.30.200.20:FF:000195">
    <property type="entry name" value="G-type lectin S-receptor-like serine/threonine-protein kinase"/>
    <property type="match status" value="1"/>
</dbReference>
<dbReference type="GO" id="GO:0005886">
    <property type="term" value="C:plasma membrane"/>
    <property type="evidence" value="ECO:0007669"/>
    <property type="project" value="UniProtKB-SubCell"/>
</dbReference>
<feature type="region of interest" description="Disordered" evidence="14">
    <location>
        <begin position="804"/>
        <end position="829"/>
    </location>
</feature>
<feature type="domain" description="Apple" evidence="19">
    <location>
        <begin position="344"/>
        <end position="428"/>
    </location>
</feature>
<evidence type="ECO:0000256" key="7">
    <source>
        <dbReference type="ARBA" id="ARBA00022777"/>
    </source>
</evidence>
<feature type="signal peptide" evidence="16">
    <location>
        <begin position="1"/>
        <end position="28"/>
    </location>
</feature>
<dbReference type="InterPro" id="IPR000719">
    <property type="entry name" value="Prot_kinase_dom"/>
</dbReference>
<dbReference type="GO" id="GO:0004674">
    <property type="term" value="F:protein serine/threonine kinase activity"/>
    <property type="evidence" value="ECO:0007669"/>
    <property type="project" value="UniProtKB-KW"/>
</dbReference>
<dbReference type="InterPro" id="IPR001480">
    <property type="entry name" value="Bulb-type_lectin_dom"/>
</dbReference>
<evidence type="ECO:0000256" key="1">
    <source>
        <dbReference type="ARBA" id="ARBA00004251"/>
    </source>
</evidence>
<dbReference type="CDD" id="cd00028">
    <property type="entry name" value="B_lectin"/>
    <property type="match status" value="1"/>
</dbReference>
<evidence type="ECO:0000256" key="5">
    <source>
        <dbReference type="ARBA" id="ARBA00022729"/>
    </source>
</evidence>
<evidence type="ECO:0000313" key="20">
    <source>
        <dbReference type="EMBL" id="KAL2547845.1"/>
    </source>
</evidence>
<dbReference type="CDD" id="cd14066">
    <property type="entry name" value="STKc_IRAK"/>
    <property type="match status" value="1"/>
</dbReference>
<sequence>MITKKSSCFMFSVLFILCFSININFSDGADSITENQSLSGSQRIVSSGNTFELGFFTPGNSSRYYVGIWYKNVSPRTIVWVANRETPISDMNSAELKILHGNLVLMDKSQVLIWSTNVNSTTSSSAVATLGDNGNLVLRDGSEPRTSEGFWQSFDNPTDTLLPGSKLGYDKRTKTKQLLTSWKNSEDPAPGLFSLELDPNGSQFIIRWNRTEQYWTSGAWNGRIFSLVPGLNYIYNLSCVDNVNETYFTYSLYDPSSFFRSVMDVSGQLKQTSWLENTKEWNLMWSQPGEQCEVYAYCGAFGTCNQNSSPFCYCLRGFKHKSETGWNLKDYSGGCVRAIEFLQCGNGSTSTGRKDKFLGNSHVRLPKNSQSVIAGSAGECESVCLSNCSCTAYSYDGNACSVWNGELLNLQQLSEYESSGRTIYIRLSASDSQFSSTKNGKGVVIGSVVGSVAVVMVLLAIVGVMIWRHQSYIIGTTKAVEALANLGGDNKSGIGVPFCNWESILAATDNFSEVHKLGEGGFGPVYKGLFRGGREIAVKRLSSCSVQGINEFQNEVVLIAKLQHRNLVRLLGYCIKENEKILLYEYMPNKSLDAIIFDQKLCMLLDWKKRFDIILGIARGVLYLHQDSRLRIIHRDLKTSNILLDDEMNPKISDFGLARIVEGKGTIASTKRVIGTYGYMSPEYALDGLFSIKSDVFSFGVVVLEIICGKRNVGFHQSIEDLNLLGHVWRLWSENNALDLVDPILLESCEKSEVIKCINVGLLCVEDDPSDRPTMSNVVLMLSGETGVLPVPNQPAFVMRKRGFSTSSSSSNKVESISNNLTLSMPQGR</sequence>
<keyword evidence="10" id="KW-0325">Glycoprotein</keyword>
<dbReference type="SMART" id="SM00473">
    <property type="entry name" value="PAN_AP"/>
    <property type="match status" value="1"/>
</dbReference>
<dbReference type="CDD" id="cd01098">
    <property type="entry name" value="PAN_AP_plant"/>
    <property type="match status" value="1"/>
</dbReference>